<dbReference type="Pfam" id="PF13796">
    <property type="entry name" value="Sensor"/>
    <property type="match status" value="1"/>
</dbReference>
<dbReference type="Gene3D" id="1.20.5.1930">
    <property type="match status" value="1"/>
</dbReference>
<evidence type="ECO:0000256" key="5">
    <source>
        <dbReference type="ARBA" id="ARBA00022741"/>
    </source>
</evidence>
<comment type="catalytic activity">
    <reaction evidence="1">
        <text>ATP + protein L-histidine = ADP + protein N-phospho-L-histidine.</text>
        <dbReference type="EC" id="2.7.13.3"/>
    </reaction>
</comment>
<evidence type="ECO:0000259" key="9">
    <source>
        <dbReference type="SMART" id="SM00387"/>
    </source>
</evidence>
<keyword evidence="8" id="KW-0902">Two-component regulatory system</keyword>
<organism evidence="10 11">
    <name type="scientific">Cnuibacter physcomitrellae</name>
    <dbReference type="NCBI Taxonomy" id="1619308"/>
    <lineage>
        <taxon>Bacteria</taxon>
        <taxon>Bacillati</taxon>
        <taxon>Actinomycetota</taxon>
        <taxon>Actinomycetes</taxon>
        <taxon>Micrococcales</taxon>
        <taxon>Microbacteriaceae</taxon>
        <taxon>Cnuibacter</taxon>
    </lineage>
</organism>
<dbReference type="KEGG" id="cphy:B5808_03330"/>
<dbReference type="GO" id="GO:0046983">
    <property type="term" value="F:protein dimerization activity"/>
    <property type="evidence" value="ECO:0007669"/>
    <property type="project" value="InterPro"/>
</dbReference>
<feature type="domain" description="Histidine kinase/HSP90-like ATPase" evidence="9">
    <location>
        <begin position="312"/>
        <end position="404"/>
    </location>
</feature>
<dbReference type="SMART" id="SM00387">
    <property type="entry name" value="HATPase_c"/>
    <property type="match status" value="1"/>
</dbReference>
<evidence type="ECO:0000256" key="1">
    <source>
        <dbReference type="ARBA" id="ARBA00000085"/>
    </source>
</evidence>
<keyword evidence="5" id="KW-0547">Nucleotide-binding</keyword>
<dbReference type="Gene3D" id="3.30.565.10">
    <property type="entry name" value="Histidine kinase-like ATPase, C-terminal domain"/>
    <property type="match status" value="1"/>
</dbReference>
<dbReference type="SUPFAM" id="SSF55874">
    <property type="entry name" value="ATPase domain of HSP90 chaperone/DNA topoisomerase II/histidine kinase"/>
    <property type="match status" value="1"/>
</dbReference>
<dbReference type="InterPro" id="IPR025828">
    <property type="entry name" value="Put_sensor_dom"/>
</dbReference>
<dbReference type="Proteomes" id="UP000192775">
    <property type="component" value="Chromosome"/>
</dbReference>
<keyword evidence="6" id="KW-0418">Kinase</keyword>
<evidence type="ECO:0000256" key="7">
    <source>
        <dbReference type="ARBA" id="ARBA00022840"/>
    </source>
</evidence>
<dbReference type="InterPro" id="IPR011712">
    <property type="entry name" value="Sig_transdc_His_kin_sub3_dim/P"/>
</dbReference>
<keyword evidence="4" id="KW-0808">Transferase</keyword>
<dbReference type="GO" id="GO:0005524">
    <property type="term" value="F:ATP binding"/>
    <property type="evidence" value="ECO:0007669"/>
    <property type="project" value="UniProtKB-KW"/>
</dbReference>
<name>A0A1X9LGM8_9MICO</name>
<dbReference type="Pfam" id="PF07730">
    <property type="entry name" value="HisKA_3"/>
    <property type="match status" value="1"/>
</dbReference>
<dbReference type="AlphaFoldDB" id="A0A1X9LGM8"/>
<evidence type="ECO:0000313" key="10">
    <source>
        <dbReference type="EMBL" id="ARJ04365.1"/>
    </source>
</evidence>
<protein>
    <recommendedName>
        <fullName evidence="2">histidine kinase</fullName>
        <ecNumber evidence="2">2.7.13.3</ecNumber>
    </recommendedName>
</protein>
<dbReference type="InterPro" id="IPR036890">
    <property type="entry name" value="HATPase_C_sf"/>
</dbReference>
<evidence type="ECO:0000256" key="8">
    <source>
        <dbReference type="ARBA" id="ARBA00023012"/>
    </source>
</evidence>
<evidence type="ECO:0000256" key="4">
    <source>
        <dbReference type="ARBA" id="ARBA00022679"/>
    </source>
</evidence>
<dbReference type="InterPro" id="IPR050482">
    <property type="entry name" value="Sensor_HK_TwoCompSys"/>
</dbReference>
<dbReference type="GO" id="GO:0016020">
    <property type="term" value="C:membrane"/>
    <property type="evidence" value="ECO:0007669"/>
    <property type="project" value="InterPro"/>
</dbReference>
<dbReference type="InterPro" id="IPR003594">
    <property type="entry name" value="HATPase_dom"/>
</dbReference>
<evidence type="ECO:0000256" key="6">
    <source>
        <dbReference type="ARBA" id="ARBA00022777"/>
    </source>
</evidence>
<evidence type="ECO:0000256" key="3">
    <source>
        <dbReference type="ARBA" id="ARBA00022553"/>
    </source>
</evidence>
<evidence type="ECO:0000256" key="2">
    <source>
        <dbReference type="ARBA" id="ARBA00012438"/>
    </source>
</evidence>
<dbReference type="PANTHER" id="PTHR24421:SF10">
    <property type="entry name" value="NITRATE_NITRITE SENSOR PROTEIN NARQ"/>
    <property type="match status" value="1"/>
</dbReference>
<keyword evidence="7" id="KW-0067">ATP-binding</keyword>
<dbReference type="GO" id="GO:0000155">
    <property type="term" value="F:phosphorelay sensor kinase activity"/>
    <property type="evidence" value="ECO:0007669"/>
    <property type="project" value="InterPro"/>
</dbReference>
<dbReference type="RefSeq" id="WP_085018405.1">
    <property type="nucleotide sequence ID" value="NZ_BMHD01000001.1"/>
</dbReference>
<reference evidence="10 11" key="1">
    <citation type="submission" date="2017-04" db="EMBL/GenBank/DDBJ databases">
        <authorList>
            <person name="Afonso C.L."/>
            <person name="Miller P.J."/>
            <person name="Scott M.A."/>
            <person name="Spackman E."/>
            <person name="Goraichik I."/>
            <person name="Dimitrov K.M."/>
            <person name="Suarez D.L."/>
            <person name="Swayne D.E."/>
        </authorList>
    </citation>
    <scope>NUCLEOTIDE SEQUENCE [LARGE SCALE GENOMIC DNA]</scope>
    <source>
        <strain evidence="11">XA(T)</strain>
    </source>
</reference>
<evidence type="ECO:0000313" key="11">
    <source>
        <dbReference type="Proteomes" id="UP000192775"/>
    </source>
</evidence>
<dbReference type="EMBL" id="CP020715">
    <property type="protein sequence ID" value="ARJ04365.1"/>
    <property type="molecule type" value="Genomic_DNA"/>
</dbReference>
<proteinExistence type="predicted"/>
<dbReference type="Pfam" id="PF02518">
    <property type="entry name" value="HATPase_c"/>
    <property type="match status" value="1"/>
</dbReference>
<accession>A0A1X9LGM8</accession>
<keyword evidence="3" id="KW-0597">Phosphoprotein</keyword>
<dbReference type="EC" id="2.7.13.3" evidence="2"/>
<gene>
    <name evidence="10" type="ORF">B5808_03330</name>
</gene>
<keyword evidence="11" id="KW-1185">Reference proteome</keyword>
<dbReference type="PANTHER" id="PTHR24421">
    <property type="entry name" value="NITRATE/NITRITE SENSOR PROTEIN NARX-RELATED"/>
    <property type="match status" value="1"/>
</dbReference>
<sequence>MRSRLLFLWAAAADLALDALLGVVWFTVMWTLLSTGIGLIPLFGLGIGLLWVTVVVARGLRFVERRRAEALYGVVIVPPAVRPAPTTFGAWIGRVFVDVFSADFWKGMLHHLATLVLGTAFWAAITFAVDLVGAAVLGRLGSVLSLPILVVLVGAIALAVLIALTVGLGLLDRQLAVVLLGASERARRAQLEQRVDRLQDARQGAVDSADQERRRIERDLHDGVQPRLVSVAMTLGMARARFDSDPEGARALLDEAHQETKESITDLRHIARGIHPAVLADRGLDAALSAVASHCAVPTSVRVDLPERPSPEVEAVLYFAVSEALTNVSKHSRATRCSVDVTRGPSSVRAVVSDDGVGGAEAGRGGGVGLTGLLDRVRAAGGAVTLDSPAGGPTVLTVEVPCAF</sequence>
<dbReference type="STRING" id="1619308.B5808_03330"/>